<dbReference type="EMBL" id="CAJOBB010001428">
    <property type="protein sequence ID" value="CAF3855960.1"/>
    <property type="molecule type" value="Genomic_DNA"/>
</dbReference>
<protein>
    <submittedName>
        <fullName evidence="2">Uncharacterized protein</fullName>
    </submittedName>
</protein>
<gene>
    <name evidence="1" type="ORF">IZO911_LOCUS44011</name>
    <name evidence="2" type="ORF">KXQ929_LOCUS20372</name>
</gene>
<dbReference type="Proteomes" id="UP000663868">
    <property type="component" value="Unassembled WGS sequence"/>
</dbReference>
<sequence>MNMNANNSSHEEILKLSNQDVSDHKYETSNIQQQQQQQQQLRFQQQQQQQQQQQMNTNTTRMVQDIINNDDVHSQYQQNQIYKQNKHRNKRRLKNKHKHLDLNKNNLPMDQFILSPLNLIEESISSYSIRTYQKKLRRYNMSTDHWKQTSKLLPNYKQLSPYKFKHILLKAISNEYRDQLYQLLNNMATLQFIHKRAELLCMVFQLKIEADYWNYIGTLNMPIITWLSLKASKLIIKQTFINWDHTKTKAHIQRQQNKINNKLQKAISNVYIHFEQAFPLNEEIFNVMSLDDLSKIIYSALAVILEKSLHYFHLNFEQKKILLCFNIQDAYLVKSFFDLNPTLEQVSEHH</sequence>
<evidence type="ECO:0000313" key="1">
    <source>
        <dbReference type="EMBL" id="CAF1481607.1"/>
    </source>
</evidence>
<evidence type="ECO:0000313" key="2">
    <source>
        <dbReference type="EMBL" id="CAF3855960.1"/>
    </source>
</evidence>
<proteinExistence type="predicted"/>
<evidence type="ECO:0000313" key="3">
    <source>
        <dbReference type="Proteomes" id="UP000663868"/>
    </source>
</evidence>
<name>A0A819ESM6_9BILA</name>
<reference evidence="2" key="1">
    <citation type="submission" date="2021-02" db="EMBL/GenBank/DDBJ databases">
        <authorList>
            <person name="Nowell W R."/>
        </authorList>
    </citation>
    <scope>NUCLEOTIDE SEQUENCE</scope>
</reference>
<comment type="caution">
    <text evidence="2">The sequence shown here is derived from an EMBL/GenBank/DDBJ whole genome shotgun (WGS) entry which is preliminary data.</text>
</comment>
<dbReference type="AlphaFoldDB" id="A0A819ESM6"/>
<organism evidence="2 3">
    <name type="scientific">Adineta steineri</name>
    <dbReference type="NCBI Taxonomy" id="433720"/>
    <lineage>
        <taxon>Eukaryota</taxon>
        <taxon>Metazoa</taxon>
        <taxon>Spiralia</taxon>
        <taxon>Gnathifera</taxon>
        <taxon>Rotifera</taxon>
        <taxon>Eurotatoria</taxon>
        <taxon>Bdelloidea</taxon>
        <taxon>Adinetida</taxon>
        <taxon>Adinetidae</taxon>
        <taxon>Adineta</taxon>
    </lineage>
</organism>
<dbReference type="Proteomes" id="UP000663860">
    <property type="component" value="Unassembled WGS sequence"/>
</dbReference>
<dbReference type="EMBL" id="CAJNOE010002415">
    <property type="protein sequence ID" value="CAF1481607.1"/>
    <property type="molecule type" value="Genomic_DNA"/>
</dbReference>
<accession>A0A819ESM6</accession>